<keyword evidence="4" id="KW-1185">Reference proteome</keyword>
<accession>A0A2T3HPQ2</accession>
<gene>
    <name evidence="3" type="ORF">C7T94_06875</name>
</gene>
<dbReference type="AlphaFoldDB" id="A0A2T3HPQ2"/>
<evidence type="ECO:0000259" key="2">
    <source>
        <dbReference type="Pfam" id="PF10988"/>
    </source>
</evidence>
<sequence>MALGLNCKKNDFELENQVQNIIRFVQPFWLSRRLMKKTRQIMKNLFYGKLLGALALGLVSLQSVAQSRQVALKNYTGISVASGIDLYLRQGATETAVIEADRDISEQVLIEQQGESVTIRFKNGFSWKNVFNSKPVKVYASYKNLKAITASGGSDVFGQNAVKSASLYLKASGGSDLKLQVACSNLKVEVSGGSDADLSGKTTNMSLSASGGSDIDAFNLVSDYAQIRAAGGSDVNARVNKALEAGASGGSDVTFKGEATLKKTTSSHSGDVKRAK</sequence>
<dbReference type="OrthoDB" id="942536at2"/>
<comment type="caution">
    <text evidence="3">The sequence shown here is derived from an EMBL/GenBank/DDBJ whole genome shotgun (WGS) entry which is preliminary data.</text>
</comment>
<dbReference type="InterPro" id="IPR021255">
    <property type="entry name" value="DUF2807"/>
</dbReference>
<name>A0A2T3HPQ2_9SPHI</name>
<feature type="domain" description="Putative auto-transporter adhesin head GIN" evidence="2">
    <location>
        <begin position="74"/>
        <end position="259"/>
    </location>
</feature>
<keyword evidence="1" id="KW-1133">Transmembrane helix</keyword>
<evidence type="ECO:0000313" key="4">
    <source>
        <dbReference type="Proteomes" id="UP000240912"/>
    </source>
</evidence>
<evidence type="ECO:0000256" key="1">
    <source>
        <dbReference type="SAM" id="Phobius"/>
    </source>
</evidence>
<dbReference type="EMBL" id="PYLS01000004">
    <property type="protein sequence ID" value="PST84422.1"/>
    <property type="molecule type" value="Genomic_DNA"/>
</dbReference>
<dbReference type="Gene3D" id="2.160.20.120">
    <property type="match status" value="1"/>
</dbReference>
<evidence type="ECO:0000313" key="3">
    <source>
        <dbReference type="EMBL" id="PST84422.1"/>
    </source>
</evidence>
<dbReference type="Proteomes" id="UP000240912">
    <property type="component" value="Unassembled WGS sequence"/>
</dbReference>
<proteinExistence type="predicted"/>
<keyword evidence="1" id="KW-0472">Membrane</keyword>
<dbReference type="Pfam" id="PF10988">
    <property type="entry name" value="DUF2807"/>
    <property type="match status" value="1"/>
</dbReference>
<protein>
    <submittedName>
        <fullName evidence="3">DUF2807 domain-containing protein</fullName>
    </submittedName>
</protein>
<feature type="transmembrane region" description="Helical" evidence="1">
    <location>
        <begin position="45"/>
        <end position="65"/>
    </location>
</feature>
<keyword evidence="1" id="KW-0812">Transmembrane</keyword>
<organism evidence="3 4">
    <name type="scientific">Pedobacter yulinensis</name>
    <dbReference type="NCBI Taxonomy" id="2126353"/>
    <lineage>
        <taxon>Bacteria</taxon>
        <taxon>Pseudomonadati</taxon>
        <taxon>Bacteroidota</taxon>
        <taxon>Sphingobacteriia</taxon>
        <taxon>Sphingobacteriales</taxon>
        <taxon>Sphingobacteriaceae</taxon>
        <taxon>Pedobacter</taxon>
    </lineage>
</organism>
<reference evidence="3 4" key="1">
    <citation type="submission" date="2018-03" db="EMBL/GenBank/DDBJ databases">
        <authorList>
            <person name="Keele B.F."/>
        </authorList>
    </citation>
    <scope>NUCLEOTIDE SEQUENCE [LARGE SCALE GENOMIC DNA]</scope>
    <source>
        <strain evidence="3 4">YL28-9</strain>
    </source>
</reference>